<organism evidence="2 3">
    <name type="scientific">Neiella marina</name>
    <dbReference type="NCBI Taxonomy" id="508461"/>
    <lineage>
        <taxon>Bacteria</taxon>
        <taxon>Pseudomonadati</taxon>
        <taxon>Pseudomonadota</taxon>
        <taxon>Gammaproteobacteria</taxon>
        <taxon>Alteromonadales</taxon>
        <taxon>Echinimonadaceae</taxon>
        <taxon>Neiella</taxon>
    </lineage>
</organism>
<evidence type="ECO:0000313" key="2">
    <source>
        <dbReference type="EMBL" id="GGA66989.1"/>
    </source>
</evidence>
<dbReference type="EMBL" id="BMDX01000002">
    <property type="protein sequence ID" value="GGA66989.1"/>
    <property type="molecule type" value="Genomic_DNA"/>
</dbReference>
<reference evidence="3" key="1">
    <citation type="journal article" date="2019" name="Int. J. Syst. Evol. Microbiol.">
        <title>The Global Catalogue of Microorganisms (GCM) 10K type strain sequencing project: providing services to taxonomists for standard genome sequencing and annotation.</title>
        <authorList>
            <consortium name="The Broad Institute Genomics Platform"/>
            <consortium name="The Broad Institute Genome Sequencing Center for Infectious Disease"/>
            <person name="Wu L."/>
            <person name="Ma J."/>
        </authorList>
    </citation>
    <scope>NUCLEOTIDE SEQUENCE [LARGE SCALE GENOMIC DNA]</scope>
    <source>
        <strain evidence="3">CGMCC 1.10130</strain>
    </source>
</reference>
<accession>A0A8J2U2Q0</accession>
<gene>
    <name evidence="2" type="ORF">GCM10011369_05780</name>
</gene>
<proteinExistence type="predicted"/>
<comment type="caution">
    <text evidence="2">The sequence shown here is derived from an EMBL/GenBank/DDBJ whole genome shotgun (WGS) entry which is preliminary data.</text>
</comment>
<dbReference type="InterPro" id="IPR007555">
    <property type="entry name" value="DUF499"/>
</dbReference>
<dbReference type="Proteomes" id="UP000619743">
    <property type="component" value="Unassembled WGS sequence"/>
</dbReference>
<name>A0A8J2U2Q0_9GAMM</name>
<dbReference type="OrthoDB" id="9757917at2"/>
<dbReference type="RefSeq" id="WP_087504467.1">
    <property type="nucleotide sequence ID" value="NZ_BMDX01000002.1"/>
</dbReference>
<feature type="compositionally biased region" description="Low complexity" evidence="1">
    <location>
        <begin position="837"/>
        <end position="854"/>
    </location>
</feature>
<dbReference type="AlphaFoldDB" id="A0A8J2U2Q0"/>
<evidence type="ECO:0008006" key="4">
    <source>
        <dbReference type="Google" id="ProtNLM"/>
    </source>
</evidence>
<sequence length="940" mass="105915">MYLKPWRELAQPHEDVRLGNFKQSEFAADITQVATGTAPAEYQDAAQFFQRTFITEGMRLLLRSVAERLSGKGGDPVIQLQTAFGGGKTHTMLAVFHLASRKVAVNQLQGIPPILDEANISELPMAHVAVLDGIKLSPSQSQKHGNLETNTLWGELAYQLLGAEGYAIVEGADKDGTSPGKEALRELISKAAPCVILMDELVAYIRQLDSGKSYKGGTFESNISFIQALTEAMKAVPDAILLASLPESEVEVGGTMGKLALDSLEKYFGRVESVWKPVATEEAFEIVRRRLFDTTGSQNDVEAVCREFTKFYKDNADKLPVDVQDNHYYERLVSSFPIHPEIFDRLYEDWSTLDKFQRTRGVLQYMAIVIHRLWQENDKDPFIMPGSLPMFDANVVNKSIHYLPQGWEPVIEREIDGPKSIPQEIDSDSRFGSIQAARRATRTIFLGSAPSNATQAVRGIKEERILLGCAIPGQVMGTYEDVLRRLRDQEQYLYSDRDTYWYDTKPNLRREMESRKANFNNKDDVYPHIQQNVQRLFRGSHNFGGVHVFTASGDIPDDVSLRLVVLSPDAAMRRGKTDTAEAAAKEILFNRGQQPRQKQNRLIFLAPDLDAIMLLKDQARTFLAWRSIVSDAENDRLNLDRLQFKQAKTSKDAAESQLNQSIRNSFKWLLCPLQEEFRGQLDLVWEHDTISPMAQVLVQEIEKKLYENEWLISEWSALHLNNTLKQWYFKNGVVEVPVVKAWQDFCNYLYMPRLANGNVLLRAIQHGIGYEEYFAFADGKDGDRYLGFDHKHGNVFTYDDDSLLIEAEHATAYAESLQKPTDELGGNEDAPSTPDVGGNTPTPTTGGTNATPSTPERPTIRPKHNFYGTVNINPVRAKMDFSEVIDEVVELFSSKLGVEVEISVEIQAKHTGSGFDESTQRAVKENCNVLRFGSAEFEEQ</sequence>
<dbReference type="Pfam" id="PF04465">
    <property type="entry name" value="DUF499"/>
    <property type="match status" value="1"/>
</dbReference>
<evidence type="ECO:0000256" key="1">
    <source>
        <dbReference type="SAM" id="MobiDB-lite"/>
    </source>
</evidence>
<feature type="region of interest" description="Disordered" evidence="1">
    <location>
        <begin position="818"/>
        <end position="864"/>
    </location>
</feature>
<protein>
    <recommendedName>
        <fullName evidence="4">ATP-binding protein</fullName>
    </recommendedName>
</protein>
<evidence type="ECO:0000313" key="3">
    <source>
        <dbReference type="Proteomes" id="UP000619743"/>
    </source>
</evidence>
<keyword evidence="3" id="KW-1185">Reference proteome</keyword>